<dbReference type="InterPro" id="IPR000531">
    <property type="entry name" value="Beta-barrel_TonB"/>
</dbReference>
<evidence type="ECO:0000259" key="11">
    <source>
        <dbReference type="Pfam" id="PF00593"/>
    </source>
</evidence>
<reference evidence="14" key="2">
    <citation type="submission" date="2015-04" db="EMBL/GenBank/DDBJ databases">
        <title>The complete genome sequence of Erythrobacter sp. s21-N3.</title>
        <authorList>
            <person name="Zhuang L."/>
            <person name="Liu Y."/>
            <person name="Shao Z."/>
        </authorList>
    </citation>
    <scope>NUCLEOTIDE SEQUENCE [LARGE SCALE GENOMIC DNA]</scope>
    <source>
        <strain evidence="14">s21-N3</strain>
    </source>
</reference>
<evidence type="ECO:0000256" key="4">
    <source>
        <dbReference type="ARBA" id="ARBA00022692"/>
    </source>
</evidence>
<evidence type="ECO:0000256" key="10">
    <source>
        <dbReference type="SAM" id="SignalP"/>
    </source>
</evidence>
<gene>
    <name evidence="13" type="ORF">CP97_14345</name>
</gene>
<accession>A0A0H4W0E4</accession>
<evidence type="ECO:0000256" key="2">
    <source>
        <dbReference type="ARBA" id="ARBA00022448"/>
    </source>
</evidence>
<evidence type="ECO:0000256" key="1">
    <source>
        <dbReference type="ARBA" id="ARBA00004571"/>
    </source>
</evidence>
<dbReference type="STRING" id="1648404.CP97_14345"/>
<comment type="similarity">
    <text evidence="8 9">Belongs to the TonB-dependent receptor family.</text>
</comment>
<comment type="subcellular location">
    <subcellularLocation>
        <location evidence="1 8">Cell outer membrane</location>
        <topology evidence="1 8">Multi-pass membrane protein</topology>
    </subcellularLocation>
</comment>
<dbReference type="SUPFAM" id="SSF56935">
    <property type="entry name" value="Porins"/>
    <property type="match status" value="1"/>
</dbReference>
<dbReference type="PANTHER" id="PTHR47234:SF3">
    <property type="entry name" value="SECRETIN_TONB SHORT N-TERMINAL DOMAIN-CONTAINING PROTEIN"/>
    <property type="match status" value="1"/>
</dbReference>
<evidence type="ECO:0000256" key="3">
    <source>
        <dbReference type="ARBA" id="ARBA00022452"/>
    </source>
</evidence>
<keyword evidence="14" id="KW-1185">Reference proteome</keyword>
<evidence type="ECO:0000313" key="13">
    <source>
        <dbReference type="EMBL" id="AKQ42963.1"/>
    </source>
</evidence>
<evidence type="ECO:0000256" key="8">
    <source>
        <dbReference type="PROSITE-ProRule" id="PRU01360"/>
    </source>
</evidence>
<dbReference type="InterPro" id="IPR012910">
    <property type="entry name" value="Plug_dom"/>
</dbReference>
<reference evidence="13 14" key="1">
    <citation type="journal article" date="2015" name="Int. J. Syst. Evol. Microbiol.">
        <title>Erythrobacter atlanticus sp. nov., a bacterium from ocean sediment able to degrade polycyclic aromatic hydrocarbons.</title>
        <authorList>
            <person name="Zhuang L."/>
            <person name="Liu Y."/>
            <person name="Wang L."/>
            <person name="Wang W."/>
            <person name="Shao Z."/>
        </authorList>
    </citation>
    <scope>NUCLEOTIDE SEQUENCE [LARGE SCALE GENOMIC DNA]</scope>
    <source>
        <strain evidence="14">s21-N3</strain>
    </source>
</reference>
<dbReference type="InterPro" id="IPR036942">
    <property type="entry name" value="Beta-barrel_TonB_sf"/>
</dbReference>
<keyword evidence="7 8" id="KW-0998">Cell outer membrane</keyword>
<dbReference type="InterPro" id="IPR039426">
    <property type="entry name" value="TonB-dep_rcpt-like"/>
</dbReference>
<dbReference type="PANTHER" id="PTHR47234">
    <property type="match status" value="1"/>
</dbReference>
<keyword evidence="3 8" id="KW-1134">Transmembrane beta strand</keyword>
<organism evidence="13 14">
    <name type="scientific">Aurantiacibacter atlanticus</name>
    <dbReference type="NCBI Taxonomy" id="1648404"/>
    <lineage>
        <taxon>Bacteria</taxon>
        <taxon>Pseudomonadati</taxon>
        <taxon>Pseudomonadota</taxon>
        <taxon>Alphaproteobacteria</taxon>
        <taxon>Sphingomonadales</taxon>
        <taxon>Erythrobacteraceae</taxon>
        <taxon>Aurantiacibacter</taxon>
    </lineage>
</organism>
<evidence type="ECO:0000256" key="6">
    <source>
        <dbReference type="ARBA" id="ARBA00023136"/>
    </source>
</evidence>
<dbReference type="InterPro" id="IPR037066">
    <property type="entry name" value="Plug_dom_sf"/>
</dbReference>
<dbReference type="PATRIC" id="fig|1648404.4.peg.2987"/>
<dbReference type="Gene3D" id="2.170.130.10">
    <property type="entry name" value="TonB-dependent receptor, plug domain"/>
    <property type="match status" value="1"/>
</dbReference>
<keyword evidence="4 8" id="KW-0812">Transmembrane</keyword>
<feature type="domain" description="TonB-dependent receptor plug" evidence="12">
    <location>
        <begin position="51"/>
        <end position="169"/>
    </location>
</feature>
<proteinExistence type="inferred from homology"/>
<keyword evidence="5 9" id="KW-0798">TonB box</keyword>
<evidence type="ECO:0000256" key="7">
    <source>
        <dbReference type="ARBA" id="ARBA00023237"/>
    </source>
</evidence>
<dbReference type="AlphaFoldDB" id="A0A0H4W0E4"/>
<protein>
    <submittedName>
        <fullName evidence="13">TonB-dependent receptor, putative</fullName>
    </submittedName>
</protein>
<dbReference type="Pfam" id="PF00593">
    <property type="entry name" value="TonB_dep_Rec_b-barrel"/>
    <property type="match status" value="1"/>
</dbReference>
<dbReference type="Gene3D" id="2.40.170.20">
    <property type="entry name" value="TonB-dependent receptor, beta-barrel domain"/>
    <property type="match status" value="1"/>
</dbReference>
<feature type="chain" id="PRO_5005211362" evidence="10">
    <location>
        <begin position="25"/>
        <end position="860"/>
    </location>
</feature>
<evidence type="ECO:0000256" key="9">
    <source>
        <dbReference type="RuleBase" id="RU003357"/>
    </source>
</evidence>
<evidence type="ECO:0000256" key="5">
    <source>
        <dbReference type="ARBA" id="ARBA00023077"/>
    </source>
</evidence>
<feature type="signal peptide" evidence="10">
    <location>
        <begin position="1"/>
        <end position="24"/>
    </location>
</feature>
<evidence type="ECO:0000313" key="14">
    <source>
        <dbReference type="Proteomes" id="UP000059113"/>
    </source>
</evidence>
<dbReference type="GO" id="GO:0009279">
    <property type="term" value="C:cell outer membrane"/>
    <property type="evidence" value="ECO:0007669"/>
    <property type="project" value="UniProtKB-SubCell"/>
</dbReference>
<feature type="domain" description="TonB-dependent receptor-like beta-barrel" evidence="11">
    <location>
        <begin position="292"/>
        <end position="821"/>
    </location>
</feature>
<keyword evidence="13" id="KW-0675">Receptor</keyword>
<evidence type="ECO:0000259" key="12">
    <source>
        <dbReference type="Pfam" id="PF07715"/>
    </source>
</evidence>
<dbReference type="Proteomes" id="UP000059113">
    <property type="component" value="Chromosome"/>
</dbReference>
<dbReference type="RefSeq" id="WP_048886511.1">
    <property type="nucleotide sequence ID" value="NZ_CP011310.1"/>
</dbReference>
<keyword evidence="6 8" id="KW-0472">Membrane</keyword>
<dbReference type="KEGG" id="ery:CP97_14345"/>
<dbReference type="PROSITE" id="PS52016">
    <property type="entry name" value="TONB_DEPENDENT_REC_3"/>
    <property type="match status" value="1"/>
</dbReference>
<keyword evidence="10" id="KW-0732">Signal</keyword>
<sequence>MHHYRTDSMLALACGIFAPSAAFAQAIDIDDPIQPAEAIIVTGSRGLERTVADSPVPVDVFSEEAINSVSFTDTNDVLKTLVPSYTVSRQPISDGSSFIRPASMRGLPTDKTLVLVNSKRRHRAALVTIGGSGTQGPDIATIPTISLASVEVLRDGAAAQYGSDAIAGVINFLLKDDPHGVDLEAEIGEFYEGDGFEYKFAGNIGLPLGDMGFINLSAEYSNADSTNRAQQYCESFFCVTEYAALPGNEDYAAAVEGIDTIQPWGRPSGEAVRTFVNAGYELSAAAEVYAFGNYSWSTSTTNFFYRYPANGTIEDLRLEDGSIYNPTERFPGGFTPLFSGDVEDYSALGGIRGDISSAFSYDFSLRYGRSEISYLLENTINPSLGPESPTSFKPGDLINDELQFQADFMLTHDVGLASEIALAFGGTYFEEGYETVEGELASYHAGPFGSPDPFDFCNTDGTPTLAGSSLSFSAGLNCADPADPVYQVVGVGSNGFPGYSPEFSGSYDRDSYSFYGNIGADVTDRLFLEGALRFENYSDFDSQLIYKVAGRFEILDGLGIRASHGTGFRAPTPGQQGTTNVSTRIPNGFPVATGLFPASSAIAAALGAVPLEPETSTNWTAGISGAFGGLTYSIDYYRIELEDRLQARSTITVVDDCIPSTPEIDSECIGFRGRMIDAGVAGAQSIGGVFYFQNLFDTVTQGVDIVLSYSQSWSGGTSGLVAAINYNETEFDGDVPAQFNAEDQYDFLNAEPNWRAVFTATHETGPFNFLARANYYGPYSNSDGAGGPLISQDFDSELLIDVEASYTWRDMLTLSIGARNVFDNYPEPGEFEVCCGRIYRSDSIVDWQGGYYYARLRASF</sequence>
<dbReference type="EMBL" id="CP011310">
    <property type="protein sequence ID" value="AKQ42963.1"/>
    <property type="molecule type" value="Genomic_DNA"/>
</dbReference>
<dbReference type="Pfam" id="PF07715">
    <property type="entry name" value="Plug"/>
    <property type="match status" value="1"/>
</dbReference>
<keyword evidence="2 8" id="KW-0813">Transport</keyword>
<name>A0A0H4W0E4_9SPHN</name>